<feature type="transmembrane region" description="Helical" evidence="2">
    <location>
        <begin position="95"/>
        <end position="117"/>
    </location>
</feature>
<dbReference type="AlphaFoldDB" id="L0DK70"/>
<protein>
    <recommendedName>
        <fullName evidence="5">OpgC protein</fullName>
    </recommendedName>
</protein>
<keyword evidence="4" id="KW-1185">Reference proteome</keyword>
<reference evidence="3 4" key="1">
    <citation type="submission" date="2012-02" db="EMBL/GenBank/DDBJ databases">
        <title>Complete sequence of chromosome of Singulisphaera acidiphila DSM 18658.</title>
        <authorList>
            <consortium name="US DOE Joint Genome Institute (JGI-PGF)"/>
            <person name="Lucas S."/>
            <person name="Copeland A."/>
            <person name="Lapidus A."/>
            <person name="Glavina del Rio T."/>
            <person name="Dalin E."/>
            <person name="Tice H."/>
            <person name="Bruce D."/>
            <person name="Goodwin L."/>
            <person name="Pitluck S."/>
            <person name="Peters L."/>
            <person name="Ovchinnikova G."/>
            <person name="Chertkov O."/>
            <person name="Kyrpides N."/>
            <person name="Mavromatis K."/>
            <person name="Ivanova N."/>
            <person name="Brettin T."/>
            <person name="Detter J.C."/>
            <person name="Han C."/>
            <person name="Larimer F."/>
            <person name="Land M."/>
            <person name="Hauser L."/>
            <person name="Markowitz V."/>
            <person name="Cheng J.-F."/>
            <person name="Hugenholtz P."/>
            <person name="Woyke T."/>
            <person name="Wu D."/>
            <person name="Tindall B."/>
            <person name="Pomrenke H."/>
            <person name="Brambilla E."/>
            <person name="Klenk H.-P."/>
            <person name="Eisen J.A."/>
        </authorList>
    </citation>
    <scope>NUCLEOTIDE SEQUENCE [LARGE SCALE GENOMIC DNA]</scope>
    <source>
        <strain evidence="4">ATCC BAA-1392 / DSM 18658 / VKM B-2454 / MOB10</strain>
    </source>
</reference>
<dbReference type="HOGENOM" id="CLU_041000_2_0_0"/>
<keyword evidence="2" id="KW-0472">Membrane</keyword>
<feature type="transmembrane region" description="Helical" evidence="2">
    <location>
        <begin position="310"/>
        <end position="329"/>
    </location>
</feature>
<evidence type="ECO:0000313" key="3">
    <source>
        <dbReference type="EMBL" id="AGA29046.1"/>
    </source>
</evidence>
<feature type="transmembrane region" description="Helical" evidence="2">
    <location>
        <begin position="56"/>
        <end position="74"/>
    </location>
</feature>
<evidence type="ECO:0000256" key="2">
    <source>
        <dbReference type="SAM" id="Phobius"/>
    </source>
</evidence>
<feature type="transmembrane region" description="Helical" evidence="2">
    <location>
        <begin position="238"/>
        <end position="257"/>
    </location>
</feature>
<evidence type="ECO:0008006" key="5">
    <source>
        <dbReference type="Google" id="ProtNLM"/>
    </source>
</evidence>
<dbReference type="STRING" id="886293.Sinac_4888"/>
<dbReference type="KEGG" id="saci:Sinac_4888"/>
<accession>L0DK70</accession>
<feature type="region of interest" description="Disordered" evidence="1">
    <location>
        <begin position="1"/>
        <end position="21"/>
    </location>
</feature>
<gene>
    <name evidence="3" type="ordered locus">Sinac_4888</name>
</gene>
<feature type="compositionally biased region" description="Basic and acidic residues" evidence="1">
    <location>
        <begin position="8"/>
        <end position="21"/>
    </location>
</feature>
<proteinExistence type="predicted"/>
<dbReference type="Proteomes" id="UP000010798">
    <property type="component" value="Chromosome"/>
</dbReference>
<sequence>MPTEDMDGPGHQEARPRRDPRFDVGRGAALWIIFSDHISGNIVKQFTPVSLGFSDMAEVFVFLSGYVGGVASRGRIRREGTWGGFRRAFIRMGQIYLAMVLTLIVLDLTSAWLGAWFPNLLVRGAHREAVPDSLGAWLLDVVLLRELASEAAVLTLYFWFSLLLPAAVWLATRRPGLLALASFAFYVSAQLFPDSMAPPGLWGGAWYFNPFAWQMVFLSGVLLSVSRDLRARLPRGRSAVVASVLVLEGAFLARLFLSKDFIPLTGKANLEALRVLHFGALLIVARVLMRPSTPLWESRWLKPLVLCGRNSLMVFCVGVILAAVATTFLDSVGYAMLGQVVANLSGWLLLTTTAALWTVAKRVMR</sequence>
<name>L0DK70_SINAD</name>
<feature type="transmembrane region" description="Helical" evidence="2">
    <location>
        <begin position="205"/>
        <end position="226"/>
    </location>
</feature>
<feature type="transmembrane region" description="Helical" evidence="2">
    <location>
        <begin position="177"/>
        <end position="193"/>
    </location>
</feature>
<dbReference type="RefSeq" id="WP_015248154.1">
    <property type="nucleotide sequence ID" value="NC_019892.1"/>
</dbReference>
<dbReference type="EMBL" id="CP003364">
    <property type="protein sequence ID" value="AGA29046.1"/>
    <property type="molecule type" value="Genomic_DNA"/>
</dbReference>
<keyword evidence="2" id="KW-1133">Transmembrane helix</keyword>
<dbReference type="Pfam" id="PF10129">
    <property type="entry name" value="OpgC_C"/>
    <property type="match status" value="1"/>
</dbReference>
<dbReference type="PANTHER" id="PTHR38592:SF3">
    <property type="entry name" value="BLL4819 PROTEIN"/>
    <property type="match status" value="1"/>
</dbReference>
<dbReference type="PANTHER" id="PTHR38592">
    <property type="entry name" value="BLL4819 PROTEIN"/>
    <property type="match status" value="1"/>
</dbReference>
<organism evidence="3 4">
    <name type="scientific">Singulisphaera acidiphila (strain ATCC BAA-1392 / DSM 18658 / VKM B-2454 / MOB10)</name>
    <dbReference type="NCBI Taxonomy" id="886293"/>
    <lineage>
        <taxon>Bacteria</taxon>
        <taxon>Pseudomonadati</taxon>
        <taxon>Planctomycetota</taxon>
        <taxon>Planctomycetia</taxon>
        <taxon>Isosphaerales</taxon>
        <taxon>Isosphaeraceae</taxon>
        <taxon>Singulisphaera</taxon>
    </lineage>
</organism>
<dbReference type="OrthoDB" id="9775975at2"/>
<feature type="transmembrane region" description="Helical" evidence="2">
    <location>
        <begin position="151"/>
        <end position="170"/>
    </location>
</feature>
<dbReference type="eggNOG" id="COG4645">
    <property type="taxonomic scope" value="Bacteria"/>
</dbReference>
<evidence type="ECO:0000256" key="1">
    <source>
        <dbReference type="SAM" id="MobiDB-lite"/>
    </source>
</evidence>
<evidence type="ECO:0000313" key="4">
    <source>
        <dbReference type="Proteomes" id="UP000010798"/>
    </source>
</evidence>
<dbReference type="PIRSF" id="PIRSF028704">
    <property type="entry name" value="UPC028704"/>
    <property type="match status" value="1"/>
</dbReference>
<feature type="transmembrane region" description="Helical" evidence="2">
    <location>
        <begin position="341"/>
        <end position="360"/>
    </location>
</feature>
<dbReference type="InterPro" id="IPR014550">
    <property type="entry name" value="UCP028704_OpgC"/>
</dbReference>
<keyword evidence="2" id="KW-0812">Transmembrane</keyword>
<feature type="transmembrane region" description="Helical" evidence="2">
    <location>
        <begin position="272"/>
        <end position="289"/>
    </location>
</feature>